<reference evidence="1 2" key="1">
    <citation type="submission" date="2020-04" db="EMBL/GenBank/DDBJ databases">
        <title>MicrobeNet Type strains.</title>
        <authorList>
            <person name="Nicholson A.C."/>
        </authorList>
    </citation>
    <scope>NUCLEOTIDE SEQUENCE [LARGE SCALE GENOMIC DNA]</scope>
    <source>
        <strain evidence="1 2">CCUG 54536</strain>
    </source>
</reference>
<organism evidence="1 2">
    <name type="scientific">Leuconostoc holzapfelii</name>
    <dbReference type="NCBI Taxonomy" id="434464"/>
    <lineage>
        <taxon>Bacteria</taxon>
        <taxon>Bacillati</taxon>
        <taxon>Bacillota</taxon>
        <taxon>Bacilli</taxon>
        <taxon>Lactobacillales</taxon>
        <taxon>Lactobacillaceae</taxon>
        <taxon>Leuconostoc</taxon>
    </lineage>
</organism>
<accession>A0A846ZI44</accession>
<evidence type="ECO:0000313" key="1">
    <source>
        <dbReference type="EMBL" id="NKZ19022.1"/>
    </source>
</evidence>
<dbReference type="EMBL" id="JAAXPO010000008">
    <property type="protein sequence ID" value="NKZ19022.1"/>
    <property type="molecule type" value="Genomic_DNA"/>
</dbReference>
<sequence length="277" mass="31741">MTIELINTLTNTDLPAIAWQIAQVRAGKSEALWLATPHEDAVHLIKKQGLLPTQVFDMYAQKYLSDIDETQGIWWTDLPVPDEAQFLIYPDWTKHIVSRGIERASVRWFNDAQRLAQAVVWVDYAGQVDYKDIYQRDGALFAKQYFSAGALHQSDFYFGKPNVQVRDFYANGRRDFVYAYDQKYVSAASYLRYVSQRYAKASINVTQFDRTLTFVPPQTSFTVIDGVCDDQGQLRPELVDILTDDAHPIMTVRVSTSDYQRLQARGVPLHKVVTITI</sequence>
<keyword evidence="1" id="KW-0808">Transferase</keyword>
<dbReference type="RefSeq" id="WP_168677580.1">
    <property type="nucleotide sequence ID" value="NZ_BPKV01000009.1"/>
</dbReference>
<gene>
    <name evidence="1" type="ORF">HF966_07540</name>
</gene>
<comment type="caution">
    <text evidence="1">The sequence shown here is derived from an EMBL/GenBank/DDBJ whole genome shotgun (WGS) entry which is preliminary data.</text>
</comment>
<evidence type="ECO:0000313" key="2">
    <source>
        <dbReference type="Proteomes" id="UP000590460"/>
    </source>
</evidence>
<dbReference type="GO" id="GO:0016740">
    <property type="term" value="F:transferase activity"/>
    <property type="evidence" value="ECO:0007669"/>
    <property type="project" value="UniProtKB-KW"/>
</dbReference>
<protein>
    <submittedName>
        <fullName evidence="1">Glycosyltransferase</fullName>
    </submittedName>
</protein>
<proteinExistence type="predicted"/>
<dbReference type="Proteomes" id="UP000590460">
    <property type="component" value="Unassembled WGS sequence"/>
</dbReference>
<dbReference type="AlphaFoldDB" id="A0A846ZI44"/>
<name>A0A846ZI44_9LACO</name>